<dbReference type="EMBL" id="GBRH01266904">
    <property type="protein sequence ID" value="JAD30991.1"/>
    <property type="molecule type" value="Transcribed_RNA"/>
</dbReference>
<reference evidence="1" key="1">
    <citation type="submission" date="2014-09" db="EMBL/GenBank/DDBJ databases">
        <authorList>
            <person name="Magalhaes I.L.F."/>
            <person name="Oliveira U."/>
            <person name="Santos F.R."/>
            <person name="Vidigal T.H.D.A."/>
            <person name="Brescovit A.D."/>
            <person name="Santos A.J."/>
        </authorList>
    </citation>
    <scope>NUCLEOTIDE SEQUENCE</scope>
    <source>
        <tissue evidence="1">Shoot tissue taken approximately 20 cm above the soil surface</tissue>
    </source>
</reference>
<name>A0A0A8YWN6_ARUDO</name>
<evidence type="ECO:0000313" key="1">
    <source>
        <dbReference type="EMBL" id="JAD30991.1"/>
    </source>
</evidence>
<sequence length="40" mass="4781">MNTTAKLKHYISTTWLPCIRRHLVMAFPSLRFRSNILSLY</sequence>
<accession>A0A0A8YWN6</accession>
<reference evidence="1" key="2">
    <citation type="journal article" date="2015" name="Data Brief">
        <title>Shoot transcriptome of the giant reed, Arundo donax.</title>
        <authorList>
            <person name="Barrero R.A."/>
            <person name="Guerrero F.D."/>
            <person name="Moolhuijzen P."/>
            <person name="Goolsby J.A."/>
            <person name="Tidwell J."/>
            <person name="Bellgard S.E."/>
            <person name="Bellgard M.I."/>
        </authorList>
    </citation>
    <scope>NUCLEOTIDE SEQUENCE</scope>
    <source>
        <tissue evidence="1">Shoot tissue taken approximately 20 cm above the soil surface</tissue>
    </source>
</reference>
<proteinExistence type="predicted"/>
<organism evidence="1">
    <name type="scientific">Arundo donax</name>
    <name type="common">Giant reed</name>
    <name type="synonym">Donax arundinaceus</name>
    <dbReference type="NCBI Taxonomy" id="35708"/>
    <lineage>
        <taxon>Eukaryota</taxon>
        <taxon>Viridiplantae</taxon>
        <taxon>Streptophyta</taxon>
        <taxon>Embryophyta</taxon>
        <taxon>Tracheophyta</taxon>
        <taxon>Spermatophyta</taxon>
        <taxon>Magnoliopsida</taxon>
        <taxon>Liliopsida</taxon>
        <taxon>Poales</taxon>
        <taxon>Poaceae</taxon>
        <taxon>PACMAD clade</taxon>
        <taxon>Arundinoideae</taxon>
        <taxon>Arundineae</taxon>
        <taxon>Arundo</taxon>
    </lineage>
</organism>
<protein>
    <submittedName>
        <fullName evidence="1">Uncharacterized protein</fullName>
    </submittedName>
</protein>
<dbReference type="AlphaFoldDB" id="A0A0A8YWN6"/>